<dbReference type="GO" id="GO:0005829">
    <property type="term" value="C:cytosol"/>
    <property type="evidence" value="ECO:0007669"/>
    <property type="project" value="TreeGrafter"/>
</dbReference>
<dbReference type="GO" id="GO:0016787">
    <property type="term" value="F:hydrolase activity"/>
    <property type="evidence" value="ECO:0007669"/>
    <property type="project" value="UniProtKB-KW"/>
</dbReference>
<evidence type="ECO:0000256" key="8">
    <source>
        <dbReference type="ARBA" id="ARBA00023125"/>
    </source>
</evidence>
<dbReference type="Gene3D" id="1.10.860.10">
    <property type="entry name" value="DNAb Helicase, Chain A"/>
    <property type="match status" value="1"/>
</dbReference>
<reference evidence="14" key="2">
    <citation type="journal article" date="2022" name="Microbiol. Resour. Announc.">
        <title>Metagenome Sequencing to Explore Phylogenomics of Terrestrial Cyanobacteria.</title>
        <authorList>
            <person name="Ward R.D."/>
            <person name="Stajich J.E."/>
            <person name="Johansen J.R."/>
            <person name="Huntemann M."/>
            <person name="Clum A."/>
            <person name="Foster B."/>
            <person name="Foster B."/>
            <person name="Roux S."/>
            <person name="Palaniappan K."/>
            <person name="Varghese N."/>
            <person name="Mukherjee S."/>
            <person name="Reddy T.B.K."/>
            <person name="Daum C."/>
            <person name="Copeland A."/>
            <person name="Chen I.A."/>
            <person name="Ivanova N.N."/>
            <person name="Kyrpides N.C."/>
            <person name="Shapiro N."/>
            <person name="Eloe-Fadrosh E.A."/>
            <person name="Pietrasiak N."/>
        </authorList>
    </citation>
    <scope>NUCLEOTIDE SEQUENCE</scope>
    <source>
        <strain evidence="14">CPER-KK1</strain>
    </source>
</reference>
<comment type="function">
    <text evidence="12">The main replicative DNA helicase, it participates in initiation and elongation during chromosome replication. Travels ahead of the DNA replisome, separating dsDNA into templates for DNA synthesis. A processive ATP-dependent 5'-3' DNA helicase it has DNA-dependent ATPase activity.</text>
</comment>
<dbReference type="InterPro" id="IPR016136">
    <property type="entry name" value="DNA_helicase_N/primase_C"/>
</dbReference>
<dbReference type="GO" id="GO:0043139">
    <property type="term" value="F:5'-3' DNA helicase activity"/>
    <property type="evidence" value="ECO:0007669"/>
    <property type="project" value="UniProtKB-EC"/>
</dbReference>
<keyword evidence="7 12" id="KW-0067">ATP-binding</keyword>
<dbReference type="Gene3D" id="3.40.50.300">
    <property type="entry name" value="P-loop containing nucleotide triphosphate hydrolases"/>
    <property type="match status" value="1"/>
</dbReference>
<dbReference type="InterPro" id="IPR036185">
    <property type="entry name" value="DNA_heli_DnaB-like_N_sf"/>
</dbReference>
<keyword evidence="2 12" id="KW-0639">Primosome</keyword>
<evidence type="ECO:0000256" key="1">
    <source>
        <dbReference type="ARBA" id="ARBA00008428"/>
    </source>
</evidence>
<accession>A0A951UC08</accession>
<reference evidence="14" key="1">
    <citation type="submission" date="2021-05" db="EMBL/GenBank/DDBJ databases">
        <authorList>
            <person name="Pietrasiak N."/>
            <person name="Ward R."/>
            <person name="Stajich J.E."/>
            <person name="Kurbessoian T."/>
        </authorList>
    </citation>
    <scope>NUCLEOTIDE SEQUENCE</scope>
    <source>
        <strain evidence="14">CPER-KK1</strain>
    </source>
</reference>
<comment type="caution">
    <text evidence="14">The sequence shown here is derived from an EMBL/GenBank/DDBJ whole genome shotgun (WGS) entry which is preliminary data.</text>
</comment>
<dbReference type="GO" id="GO:0005524">
    <property type="term" value="F:ATP binding"/>
    <property type="evidence" value="ECO:0007669"/>
    <property type="project" value="UniProtKB-UniRule"/>
</dbReference>
<evidence type="ECO:0000256" key="4">
    <source>
        <dbReference type="ARBA" id="ARBA00022741"/>
    </source>
</evidence>
<dbReference type="Pfam" id="PF03796">
    <property type="entry name" value="DnaB_C"/>
    <property type="match status" value="1"/>
</dbReference>
<dbReference type="CDD" id="cd00984">
    <property type="entry name" value="DnaB_C"/>
    <property type="match status" value="1"/>
</dbReference>
<dbReference type="NCBIfam" id="TIGR00665">
    <property type="entry name" value="DnaB"/>
    <property type="match status" value="1"/>
</dbReference>
<evidence type="ECO:0000256" key="2">
    <source>
        <dbReference type="ARBA" id="ARBA00022515"/>
    </source>
</evidence>
<evidence type="ECO:0000256" key="12">
    <source>
        <dbReference type="RuleBase" id="RU362085"/>
    </source>
</evidence>
<gene>
    <name evidence="14" type="primary">dnaB</name>
    <name evidence="14" type="ORF">KME25_23885</name>
</gene>
<dbReference type="EMBL" id="JAHHIF010000041">
    <property type="protein sequence ID" value="MBW4547454.1"/>
    <property type="molecule type" value="Genomic_DNA"/>
</dbReference>
<evidence type="ECO:0000256" key="9">
    <source>
        <dbReference type="ARBA" id="ARBA00023235"/>
    </source>
</evidence>
<evidence type="ECO:0000313" key="14">
    <source>
        <dbReference type="EMBL" id="MBW4547454.1"/>
    </source>
</evidence>
<dbReference type="PANTHER" id="PTHR30153">
    <property type="entry name" value="REPLICATIVE DNA HELICASE DNAB"/>
    <property type="match status" value="1"/>
</dbReference>
<dbReference type="GO" id="GO:0006269">
    <property type="term" value="P:DNA replication, synthesis of primer"/>
    <property type="evidence" value="ECO:0007669"/>
    <property type="project" value="UniProtKB-UniRule"/>
</dbReference>
<dbReference type="EC" id="5.6.2.3" evidence="11 12"/>
<keyword evidence="6 12" id="KW-0347">Helicase</keyword>
<evidence type="ECO:0000259" key="13">
    <source>
        <dbReference type="PROSITE" id="PS51199"/>
    </source>
</evidence>
<dbReference type="AlphaFoldDB" id="A0A951UC08"/>
<dbReference type="InterPro" id="IPR007694">
    <property type="entry name" value="DNA_helicase_DnaB-like_C"/>
</dbReference>
<comment type="catalytic activity">
    <reaction evidence="10 12">
        <text>ATP + H2O = ADP + phosphate + H(+)</text>
        <dbReference type="Rhea" id="RHEA:13065"/>
        <dbReference type="ChEBI" id="CHEBI:15377"/>
        <dbReference type="ChEBI" id="CHEBI:15378"/>
        <dbReference type="ChEBI" id="CHEBI:30616"/>
        <dbReference type="ChEBI" id="CHEBI:43474"/>
        <dbReference type="ChEBI" id="CHEBI:456216"/>
        <dbReference type="EC" id="5.6.2.3"/>
    </reaction>
</comment>
<evidence type="ECO:0000256" key="5">
    <source>
        <dbReference type="ARBA" id="ARBA00022801"/>
    </source>
</evidence>
<protein>
    <recommendedName>
        <fullName evidence="11 12">Replicative DNA helicase</fullName>
        <ecNumber evidence="11 12">5.6.2.3</ecNumber>
    </recommendedName>
</protein>
<dbReference type="GO" id="GO:0003677">
    <property type="term" value="F:DNA binding"/>
    <property type="evidence" value="ECO:0007669"/>
    <property type="project" value="UniProtKB-UniRule"/>
</dbReference>
<dbReference type="PROSITE" id="PS51199">
    <property type="entry name" value="SF4_HELICASE"/>
    <property type="match status" value="1"/>
</dbReference>
<evidence type="ECO:0000256" key="6">
    <source>
        <dbReference type="ARBA" id="ARBA00022806"/>
    </source>
</evidence>
<keyword evidence="5 12" id="KW-0378">Hydrolase</keyword>
<dbReference type="GO" id="GO:1990077">
    <property type="term" value="C:primosome complex"/>
    <property type="evidence" value="ECO:0007669"/>
    <property type="project" value="UniProtKB-UniRule"/>
</dbReference>
<evidence type="ECO:0000256" key="3">
    <source>
        <dbReference type="ARBA" id="ARBA00022705"/>
    </source>
</evidence>
<evidence type="ECO:0000256" key="10">
    <source>
        <dbReference type="ARBA" id="ARBA00048954"/>
    </source>
</evidence>
<dbReference type="Proteomes" id="UP000753908">
    <property type="component" value="Unassembled WGS sequence"/>
</dbReference>
<dbReference type="SUPFAM" id="SSF52540">
    <property type="entry name" value="P-loop containing nucleoside triphosphate hydrolases"/>
    <property type="match status" value="1"/>
</dbReference>
<proteinExistence type="inferred from homology"/>
<dbReference type="InterPro" id="IPR007692">
    <property type="entry name" value="DNA_helicase_DnaB"/>
</dbReference>
<dbReference type="InterPro" id="IPR027417">
    <property type="entry name" value="P-loop_NTPase"/>
</dbReference>
<evidence type="ECO:0000256" key="11">
    <source>
        <dbReference type="NCBIfam" id="TIGR00665"/>
    </source>
</evidence>
<dbReference type="Pfam" id="PF00772">
    <property type="entry name" value="DnaB"/>
    <property type="match status" value="1"/>
</dbReference>
<evidence type="ECO:0000313" key="15">
    <source>
        <dbReference type="Proteomes" id="UP000753908"/>
    </source>
</evidence>
<feature type="domain" description="SF4 helicase" evidence="13">
    <location>
        <begin position="170"/>
        <end position="436"/>
    </location>
</feature>
<dbReference type="SMART" id="SM00382">
    <property type="entry name" value="AAA"/>
    <property type="match status" value="1"/>
</dbReference>
<evidence type="ECO:0000256" key="7">
    <source>
        <dbReference type="ARBA" id="ARBA00022840"/>
    </source>
</evidence>
<sequence>MSDVVLQNIDAEEGVLGGILLDPSAISIVANILPPSAFYITAHQRIYQAALVLHSKNKLVDLMSVTTWLYDHELLEKIGGQSKLAQLVERTVSAVNIDRYAELILEKYQRRQLVVAANEVIILAEDTSTELETVLEHSEQKIFDATKYQADRFEPESIGDCLITAFHQLEGGETSGISTGLLDLDGLTGGLIRQDLIVIAARASMGKTWLACHLANHLALDGLPVVFFSAEMSKSQLTKRFLAMHSKIDSSRLIQNKIYKSEWEVLSKAVRTISEQPIIIDDTPASAQTPSRMRSVLRRIQSDRGQLGLVVLDYIQKLGNRAAGNRAQVIGSFSGAFKDMAKEFDIPFVCLAQINRGVEGQTNKRPTMADIKDSGDIEQDADVILLLYRDEYYNPGTPDKGVMEVAVDKNRNGSTGVCKVLFNPSIGLFCNSTSVPRKVS</sequence>
<keyword evidence="3 12" id="KW-0235">DNA replication</keyword>
<keyword evidence="8 12" id="KW-0238">DNA-binding</keyword>
<dbReference type="InterPro" id="IPR007693">
    <property type="entry name" value="DNA_helicase_DnaB-like_N"/>
</dbReference>
<name>A0A951UC08_9CYAN</name>
<organism evidence="14 15">
    <name type="scientific">Symplocastrum torsivum CPER-KK1</name>
    <dbReference type="NCBI Taxonomy" id="450513"/>
    <lineage>
        <taxon>Bacteria</taxon>
        <taxon>Bacillati</taxon>
        <taxon>Cyanobacteriota</taxon>
        <taxon>Cyanophyceae</taxon>
        <taxon>Oscillatoriophycideae</taxon>
        <taxon>Oscillatoriales</taxon>
        <taxon>Microcoleaceae</taxon>
        <taxon>Symplocastrum</taxon>
    </lineage>
</organism>
<dbReference type="SUPFAM" id="SSF48024">
    <property type="entry name" value="N-terminal domain of DnaB helicase"/>
    <property type="match status" value="1"/>
</dbReference>
<keyword evidence="4 12" id="KW-0547">Nucleotide-binding</keyword>
<keyword evidence="9" id="KW-0413">Isomerase</keyword>
<comment type="similarity">
    <text evidence="1 12">Belongs to the helicase family. DnaB subfamily.</text>
</comment>
<dbReference type="InterPro" id="IPR003593">
    <property type="entry name" value="AAA+_ATPase"/>
</dbReference>
<dbReference type="PANTHER" id="PTHR30153:SF2">
    <property type="entry name" value="REPLICATIVE DNA HELICASE"/>
    <property type="match status" value="1"/>
</dbReference>